<reference evidence="2" key="2">
    <citation type="journal article" date="2022" name="Front. Microbiol.">
        <title>Comparative Genomic Analysis Revealed Distinct Molecular Components and Organization of CO2-Concentrating Mechanism in Thermophilic Cyanobacteria.</title>
        <authorList>
            <person name="Tang J."/>
            <person name="Zhou H."/>
            <person name="Yao D."/>
            <person name="Riaz S."/>
            <person name="You D."/>
            <person name="Klepacz-Smolka A."/>
            <person name="Daroch M."/>
        </authorList>
    </citation>
    <scope>NUCLEOTIDE SEQUENCE [LARGE SCALE GENOMIC DNA]</scope>
    <source>
        <strain evidence="2">PCC 6715</strain>
    </source>
</reference>
<dbReference type="RefSeq" id="WP_099798682.1">
    <property type="nucleotide sequence ID" value="NZ_CP018092.1"/>
</dbReference>
<dbReference type="InterPro" id="IPR036390">
    <property type="entry name" value="WH_DNA-bd_sf"/>
</dbReference>
<sequence length="107" mass="11872">MTDSQDLSNGSTQGVGLNPADLLMLPDAQRTILTMMMRRQSALTLTEIAEQLNVPSEEIAPVMAELLQLGYVTTENDTYQVKLGRRTPRIQSKRQSPRVAAVWDKLG</sequence>
<evidence type="ECO:0000313" key="2">
    <source>
        <dbReference type="Proteomes" id="UP000231057"/>
    </source>
</evidence>
<proteinExistence type="predicted"/>
<dbReference type="Gene3D" id="1.10.10.10">
    <property type="entry name" value="Winged helix-like DNA-binding domain superfamily/Winged helix DNA-binding domain"/>
    <property type="match status" value="1"/>
</dbReference>
<dbReference type="KEGG" id="slw:BRW62_05730"/>
<organism evidence="1 2">
    <name type="scientific">Parathermosynechococcus lividus PCC 6715</name>
    <dbReference type="NCBI Taxonomy" id="1917166"/>
    <lineage>
        <taxon>Bacteria</taxon>
        <taxon>Bacillati</taxon>
        <taxon>Cyanobacteriota</taxon>
        <taxon>Cyanophyceae</taxon>
        <taxon>Acaryochloridales</taxon>
        <taxon>Thermosynechococcaceae</taxon>
        <taxon>Parathermosynechococcus</taxon>
    </lineage>
</organism>
<protein>
    <recommendedName>
        <fullName evidence="3">MarR family transcriptional regulator</fullName>
    </recommendedName>
</protein>
<evidence type="ECO:0008006" key="3">
    <source>
        <dbReference type="Google" id="ProtNLM"/>
    </source>
</evidence>
<dbReference type="OrthoDB" id="565160at2"/>
<dbReference type="SUPFAM" id="SSF46785">
    <property type="entry name" value="Winged helix' DNA-binding domain"/>
    <property type="match status" value="1"/>
</dbReference>
<dbReference type="AlphaFoldDB" id="A0A2D2Q1H8"/>
<keyword evidence="2" id="KW-1185">Reference proteome</keyword>
<dbReference type="InterPro" id="IPR036388">
    <property type="entry name" value="WH-like_DNA-bd_sf"/>
</dbReference>
<reference evidence="1 2" key="1">
    <citation type="submission" date="2016-11" db="EMBL/GenBank/DDBJ databases">
        <title>Complete genome sequence of thermophilic cyanobacteria strain Synechococcus sp. PCC6715.</title>
        <authorList>
            <person name="Tang J."/>
            <person name="Daroch M."/>
            <person name="Liang Y."/>
            <person name="Jiang D."/>
            <person name="Shah M."/>
        </authorList>
    </citation>
    <scope>NUCLEOTIDE SEQUENCE [LARGE SCALE GENOMIC DNA]</scope>
    <source>
        <strain evidence="1 2">PCC 6715</strain>
    </source>
</reference>
<dbReference type="EMBL" id="CP018092">
    <property type="protein sequence ID" value="ATS18336.1"/>
    <property type="molecule type" value="Genomic_DNA"/>
</dbReference>
<name>A0A2D2Q1H8_PARLV</name>
<accession>A0A2D2Q1H8</accession>
<dbReference type="Proteomes" id="UP000231057">
    <property type="component" value="Chromosome"/>
</dbReference>
<evidence type="ECO:0000313" key="1">
    <source>
        <dbReference type="EMBL" id="ATS18336.1"/>
    </source>
</evidence>
<gene>
    <name evidence="1" type="ORF">BRW62_05730</name>
</gene>